<protein>
    <submittedName>
        <fullName evidence="1">Uncharacterized protein</fullName>
    </submittedName>
</protein>
<dbReference type="Proteomes" id="UP000000488">
    <property type="component" value="Chromosome"/>
</dbReference>
<evidence type="ECO:0000313" key="2">
    <source>
        <dbReference type="Proteomes" id="UP000000488"/>
    </source>
</evidence>
<accession>F8CC89</accession>
<dbReference type="EMBL" id="CP002830">
    <property type="protein sequence ID" value="AEI68423.1"/>
    <property type="molecule type" value="Genomic_DNA"/>
</dbReference>
<reference evidence="1 2" key="1">
    <citation type="journal article" date="2011" name="J. Bacteriol.">
        <title>Genome sequence of the halotolerant marine bacterium Myxococcus fulvus HW-1.</title>
        <authorList>
            <person name="Li Z.F."/>
            <person name="Li X."/>
            <person name="Liu H."/>
            <person name="Liu X."/>
            <person name="Han K."/>
            <person name="Wu Z.H."/>
            <person name="Hu W."/>
            <person name="Li F.F."/>
            <person name="Li Y.Z."/>
        </authorList>
    </citation>
    <scope>NUCLEOTIDE SEQUENCE [LARGE SCALE GENOMIC DNA]</scope>
    <source>
        <strain evidence="2">ATCC BAA-855 / HW-1</strain>
    </source>
</reference>
<organism evidence="1 2">
    <name type="scientific">Myxococcus fulvus (strain ATCC BAA-855 / HW-1)</name>
    <dbReference type="NCBI Taxonomy" id="483219"/>
    <lineage>
        <taxon>Bacteria</taxon>
        <taxon>Pseudomonadati</taxon>
        <taxon>Myxococcota</taxon>
        <taxon>Myxococcia</taxon>
        <taxon>Myxococcales</taxon>
        <taxon>Cystobacterineae</taxon>
        <taxon>Myxococcaceae</taxon>
        <taxon>Myxococcus</taxon>
    </lineage>
</organism>
<dbReference type="AlphaFoldDB" id="F8CC89"/>
<name>F8CC89_MYXFH</name>
<proteinExistence type="predicted"/>
<sequence length="35" mass="3979">MPDPAGDLRREPRDTWVPPRPGAWFMTALAGEEVR</sequence>
<evidence type="ECO:0000313" key="1">
    <source>
        <dbReference type="EMBL" id="AEI68423.1"/>
    </source>
</evidence>
<gene>
    <name evidence="1" type="ordered locus">LILAB_32710</name>
</gene>
<dbReference type="HOGENOM" id="CLU_3366014_0_0_7"/>
<dbReference type="KEGG" id="mfu:LILAB_32710"/>